<reference evidence="5 6" key="1">
    <citation type="submission" date="2022-12" db="EMBL/GenBank/DDBJ databases">
        <title>Chromosome-level genome of Tegillarca granosa.</title>
        <authorList>
            <person name="Kim J."/>
        </authorList>
    </citation>
    <scope>NUCLEOTIDE SEQUENCE [LARGE SCALE GENOMIC DNA]</scope>
    <source>
        <strain evidence="5">Teg-2019</strain>
        <tissue evidence="5">Adductor muscle</tissue>
    </source>
</reference>
<comment type="caution">
    <text evidence="5">The sequence shown here is derived from an EMBL/GenBank/DDBJ whole genome shotgun (WGS) entry which is preliminary data.</text>
</comment>
<accession>A0ABQ9F2N7</accession>
<proteinExistence type="inferred from homology"/>
<organism evidence="5 6">
    <name type="scientific">Tegillarca granosa</name>
    <name type="common">Malaysian cockle</name>
    <name type="synonym">Anadara granosa</name>
    <dbReference type="NCBI Taxonomy" id="220873"/>
    <lineage>
        <taxon>Eukaryota</taxon>
        <taxon>Metazoa</taxon>
        <taxon>Spiralia</taxon>
        <taxon>Lophotrochozoa</taxon>
        <taxon>Mollusca</taxon>
        <taxon>Bivalvia</taxon>
        <taxon>Autobranchia</taxon>
        <taxon>Pteriomorphia</taxon>
        <taxon>Arcoida</taxon>
        <taxon>Arcoidea</taxon>
        <taxon>Arcidae</taxon>
        <taxon>Tegillarca</taxon>
    </lineage>
</organism>
<name>A0ABQ9F2N7_TEGGR</name>
<dbReference type="SUPFAM" id="SSF81296">
    <property type="entry name" value="E set domains"/>
    <property type="match status" value="6"/>
</dbReference>
<dbReference type="PROSITE" id="PS50194">
    <property type="entry name" value="FILAMIN_REPEAT"/>
    <property type="match status" value="5"/>
</dbReference>
<dbReference type="InterPro" id="IPR036872">
    <property type="entry name" value="CH_dom_sf"/>
</dbReference>
<evidence type="ECO:0000313" key="6">
    <source>
        <dbReference type="Proteomes" id="UP001217089"/>
    </source>
</evidence>
<dbReference type="EMBL" id="JARBDR010000640">
    <property type="protein sequence ID" value="KAJ8309855.1"/>
    <property type="molecule type" value="Genomic_DNA"/>
</dbReference>
<feature type="repeat" description="Filamin" evidence="3">
    <location>
        <begin position="375"/>
        <end position="419"/>
    </location>
</feature>
<dbReference type="Gene3D" id="2.60.40.10">
    <property type="entry name" value="Immunoglobulins"/>
    <property type="match status" value="4"/>
</dbReference>
<dbReference type="InterPro" id="IPR014756">
    <property type="entry name" value="Ig_E-set"/>
</dbReference>
<feature type="repeat" description="Filamin" evidence="3">
    <location>
        <begin position="233"/>
        <end position="298"/>
    </location>
</feature>
<sequence>MSSIYCSALLEYCRPGLCPDWRRLDRSDRLGNCRNAMNMAKNNFDIPLVVRPEDLSSPDLDELSGMTYISYYMKIDSPGYHATMRMIRGLLKHGAVNNFTTDWADGKLLCNLVKSLGGIDGAKTLGVEPVLTAKEMADPEVDHIGIMAYAAYFSSFKPAKSSAEKVVFTTQPRDVYVNMESSFSLRIDDSDVSPGDIRAEIRGPDSNPPVHFNWSGRKAEGTFTPKETGIHRVNAEQAGQGDVQCEARAPGGRVHNIAAVYRHGNYVMNFNPSEVGVWQISVLYDGDHINGSPFQVHVYDPTNVKVYGLEGVDSSQAGDGDVRVDILHEGSHVPAYIHSQRVGLYKIDFTPQGAGSYTVHVFFNDNEVRGSPYTLDIVDSSRVSVHGDGLRLVPCHRTADFIIDTHGSSKGRVNVEITGDHKIQVYYCGQLVRGCPFVSKAYDAGLVIVSNVPKSAALGVPAVFDRSPWKIPVLDPKSFNVSGDGLKFVKINKPAVFSINYLGEFMENFQVFITGPTGRTVPAEIVSGTGEQRVEYVPVEIGDHRIEVKFNDSEVEGSPFLAKAYDASAINVTPITDTMVGHEVDFKIDVTRAGEGQLEIMVNNGNLPNNVEMERTGVYKISFVPIAAGIQTVDINFNKESIPGAPMTCMAVDAAGVSIQGLAEVVAANRLAAFTMVTESSGVSEAKADVVIYRILS</sequence>
<dbReference type="InterPro" id="IPR001298">
    <property type="entry name" value="Filamin/ABP280_rpt"/>
</dbReference>
<feature type="domain" description="Calponin-homology (CH)" evidence="4">
    <location>
        <begin position="7"/>
        <end position="74"/>
    </location>
</feature>
<dbReference type="PANTHER" id="PTHR38537">
    <property type="entry name" value="JITTERBUG, ISOFORM N"/>
    <property type="match status" value="1"/>
</dbReference>
<evidence type="ECO:0000256" key="2">
    <source>
        <dbReference type="ARBA" id="ARBA00022737"/>
    </source>
</evidence>
<protein>
    <recommendedName>
        <fullName evidence="4">Calponin-homology (CH) domain-containing protein</fullName>
    </recommendedName>
</protein>
<dbReference type="InterPro" id="IPR013783">
    <property type="entry name" value="Ig-like_fold"/>
</dbReference>
<dbReference type="Pfam" id="PF00307">
    <property type="entry name" value="CH"/>
    <property type="match status" value="1"/>
</dbReference>
<dbReference type="Gene3D" id="1.10.418.10">
    <property type="entry name" value="Calponin-like domain"/>
    <property type="match status" value="1"/>
</dbReference>
<dbReference type="InterPro" id="IPR017868">
    <property type="entry name" value="Filamin/ABP280_repeat-like"/>
</dbReference>
<evidence type="ECO:0000256" key="1">
    <source>
        <dbReference type="ARBA" id="ARBA00009238"/>
    </source>
</evidence>
<feature type="repeat" description="Filamin" evidence="3">
    <location>
        <begin position="471"/>
        <end position="564"/>
    </location>
</feature>
<feature type="repeat" description="Filamin" evidence="3">
    <location>
        <begin position="575"/>
        <end position="651"/>
    </location>
</feature>
<evidence type="ECO:0000259" key="4">
    <source>
        <dbReference type="Pfam" id="PF00307"/>
    </source>
</evidence>
<dbReference type="SMART" id="SM00557">
    <property type="entry name" value="IG_FLMN"/>
    <property type="match status" value="4"/>
</dbReference>
<dbReference type="InterPro" id="IPR044801">
    <property type="entry name" value="Filamin"/>
</dbReference>
<gene>
    <name evidence="5" type="ORF">KUTeg_011720</name>
</gene>
<comment type="similarity">
    <text evidence="1">Belongs to the filamin family.</text>
</comment>
<dbReference type="Pfam" id="PF00630">
    <property type="entry name" value="Filamin"/>
    <property type="match status" value="4"/>
</dbReference>
<evidence type="ECO:0000256" key="3">
    <source>
        <dbReference type="PROSITE-ProRule" id="PRU00087"/>
    </source>
</evidence>
<feature type="repeat" description="Filamin" evidence="3">
    <location>
        <begin position="312"/>
        <end position="377"/>
    </location>
</feature>
<evidence type="ECO:0000313" key="5">
    <source>
        <dbReference type="EMBL" id="KAJ8309855.1"/>
    </source>
</evidence>
<dbReference type="PANTHER" id="PTHR38537:SF13">
    <property type="entry name" value="JITTERBUG, ISOFORM N"/>
    <property type="match status" value="1"/>
</dbReference>
<dbReference type="InterPro" id="IPR001715">
    <property type="entry name" value="CH_dom"/>
</dbReference>
<keyword evidence="6" id="KW-1185">Reference proteome</keyword>
<keyword evidence="2" id="KW-0677">Repeat</keyword>
<dbReference type="Proteomes" id="UP001217089">
    <property type="component" value="Unassembled WGS sequence"/>
</dbReference>
<dbReference type="SUPFAM" id="SSF47576">
    <property type="entry name" value="Calponin-homology domain, CH-domain"/>
    <property type="match status" value="2"/>
</dbReference>